<dbReference type="EMBL" id="LJNI01000027">
    <property type="protein sequence ID" value="KPJ73808.1"/>
    <property type="molecule type" value="Genomic_DNA"/>
</dbReference>
<dbReference type="Pfam" id="PF01590">
    <property type="entry name" value="GAF"/>
    <property type="match status" value="1"/>
</dbReference>
<dbReference type="InterPro" id="IPR025944">
    <property type="entry name" value="Sigma_54_int_dom_CS"/>
</dbReference>
<dbReference type="SMART" id="SM00065">
    <property type="entry name" value="GAF"/>
    <property type="match status" value="1"/>
</dbReference>
<feature type="domain" description="Sigma-54 factor interaction" evidence="7">
    <location>
        <begin position="201"/>
        <end position="430"/>
    </location>
</feature>
<dbReference type="InterPro" id="IPR029016">
    <property type="entry name" value="GAF-like_dom_sf"/>
</dbReference>
<dbReference type="PANTHER" id="PTHR32071:SF57">
    <property type="entry name" value="C4-DICARBOXYLATE TRANSPORT TRANSCRIPTIONAL REGULATORY PROTEIN DCTD"/>
    <property type="match status" value="1"/>
</dbReference>
<dbReference type="InterPro" id="IPR058031">
    <property type="entry name" value="AAA_lid_NorR"/>
</dbReference>
<dbReference type="Gene3D" id="3.30.450.40">
    <property type="match status" value="1"/>
</dbReference>
<dbReference type="GO" id="GO:0005524">
    <property type="term" value="F:ATP binding"/>
    <property type="evidence" value="ECO:0007669"/>
    <property type="project" value="UniProtKB-KW"/>
</dbReference>
<sequence length="506" mass="56883">MCHSYTCSVESIIRKIGREELEMLFQMASSLSSTLELSKILNIIIESAKTLLKAEAASLLLLDEATDELYFASVTGDVSERLKNLTVPLDKGIAGACVRTGKVKIVNDTSHDRDFYPQIDKQTGFETKSIIAAPLTISGKTIGVIEVLNKKNNKQWTDEERELLVIIALQSAQVIQNAQTHLLMCEQQNLLRSEIDARYAIISTSTQLKEVLKLAEKVAASATTVLLIGENGTGKELIARSIHRLSSRKESPFISVNCAAIPNTLLESELFGYERGAFTGATSQRKGRFELANKGTIFLDEIGDLPLETQSKLLRVLQEREFERLGGTKTIKIDVRIIAATNQNLEEKIEHKLFREDLFYRLNVFPIRIPPLRERKEDIPLLAHHFLSIYAREMNKNVTRISTDVMDRLLNYPWPGNVRELQNVLERAVVLANSETIDSTCLMLPSKPSAERAAPGEGLREVVERFKMNFIRETIQRCGGNQTEASKILKIQPSYLSRMLHKSKKS</sequence>
<dbReference type="SMART" id="SM00382">
    <property type="entry name" value="AAA"/>
    <property type="match status" value="1"/>
</dbReference>
<dbReference type="SUPFAM" id="SSF52540">
    <property type="entry name" value="P-loop containing nucleoside triphosphate hydrolases"/>
    <property type="match status" value="1"/>
</dbReference>
<dbReference type="Gene3D" id="1.10.8.60">
    <property type="match status" value="1"/>
</dbReference>
<evidence type="ECO:0000313" key="9">
    <source>
        <dbReference type="Proteomes" id="UP000051012"/>
    </source>
</evidence>
<dbReference type="InterPro" id="IPR025943">
    <property type="entry name" value="Sigma_54_int_dom_ATP-bd_2"/>
</dbReference>
<evidence type="ECO:0000256" key="2">
    <source>
        <dbReference type="ARBA" id="ARBA00022840"/>
    </source>
</evidence>
<dbReference type="InterPro" id="IPR003018">
    <property type="entry name" value="GAF"/>
</dbReference>
<dbReference type="Pfam" id="PF00158">
    <property type="entry name" value="Sigma54_activat"/>
    <property type="match status" value="1"/>
</dbReference>
<dbReference type="GO" id="GO:0006355">
    <property type="term" value="P:regulation of DNA-templated transcription"/>
    <property type="evidence" value="ECO:0007669"/>
    <property type="project" value="InterPro"/>
</dbReference>
<dbReference type="InterPro" id="IPR003593">
    <property type="entry name" value="AAA+_ATPase"/>
</dbReference>
<dbReference type="PROSITE" id="PS00676">
    <property type="entry name" value="SIGMA54_INTERACT_2"/>
    <property type="match status" value="1"/>
</dbReference>
<keyword evidence="5" id="KW-0010">Activator</keyword>
<reference evidence="8 9" key="1">
    <citation type="journal article" date="2015" name="Microbiome">
        <title>Genomic resolution of linkages in carbon, nitrogen, and sulfur cycling among widespread estuary sediment bacteria.</title>
        <authorList>
            <person name="Baker B.J."/>
            <person name="Lazar C.S."/>
            <person name="Teske A.P."/>
            <person name="Dick G.J."/>
        </authorList>
    </citation>
    <scope>NUCLEOTIDE SEQUENCE [LARGE SCALE GENOMIC DNA]</scope>
    <source>
        <strain evidence="8">DG_78</strain>
    </source>
</reference>
<dbReference type="PROSITE" id="PS50045">
    <property type="entry name" value="SIGMA54_INTERACT_4"/>
    <property type="match status" value="1"/>
</dbReference>
<dbReference type="CDD" id="cd00009">
    <property type="entry name" value="AAA"/>
    <property type="match status" value="1"/>
</dbReference>
<keyword evidence="4" id="KW-0238">DNA-binding</keyword>
<evidence type="ECO:0000256" key="1">
    <source>
        <dbReference type="ARBA" id="ARBA00022741"/>
    </source>
</evidence>
<dbReference type="InterPro" id="IPR009057">
    <property type="entry name" value="Homeodomain-like_sf"/>
</dbReference>
<dbReference type="GO" id="GO:0003677">
    <property type="term" value="F:DNA binding"/>
    <property type="evidence" value="ECO:0007669"/>
    <property type="project" value="UniProtKB-KW"/>
</dbReference>
<dbReference type="Pfam" id="PF25601">
    <property type="entry name" value="AAA_lid_14"/>
    <property type="match status" value="1"/>
</dbReference>
<keyword evidence="3" id="KW-0805">Transcription regulation</keyword>
<evidence type="ECO:0000256" key="5">
    <source>
        <dbReference type="ARBA" id="ARBA00023159"/>
    </source>
</evidence>
<accession>A0A0S7YGK9</accession>
<comment type="caution">
    <text evidence="8">The sequence shown here is derived from an EMBL/GenBank/DDBJ whole genome shotgun (WGS) entry which is preliminary data.</text>
</comment>
<dbReference type="SUPFAM" id="SSF46689">
    <property type="entry name" value="Homeodomain-like"/>
    <property type="match status" value="1"/>
</dbReference>
<keyword evidence="6" id="KW-0804">Transcription</keyword>
<dbReference type="Gene3D" id="1.10.10.60">
    <property type="entry name" value="Homeodomain-like"/>
    <property type="match status" value="1"/>
</dbReference>
<protein>
    <recommendedName>
        <fullName evidence="7">Sigma-54 factor interaction domain-containing protein</fullName>
    </recommendedName>
</protein>
<dbReference type="InterPro" id="IPR002078">
    <property type="entry name" value="Sigma_54_int"/>
</dbReference>
<dbReference type="PROSITE" id="PS00688">
    <property type="entry name" value="SIGMA54_INTERACT_3"/>
    <property type="match status" value="1"/>
</dbReference>
<evidence type="ECO:0000259" key="7">
    <source>
        <dbReference type="PROSITE" id="PS50045"/>
    </source>
</evidence>
<dbReference type="PATRIC" id="fig|1703772.3.peg.1022"/>
<name>A0A0S7YGK9_UNCT6</name>
<dbReference type="FunFam" id="1.10.8.60:FF:000014">
    <property type="entry name" value="DNA-binding transcriptional regulator NtrC"/>
    <property type="match status" value="1"/>
</dbReference>
<evidence type="ECO:0000256" key="4">
    <source>
        <dbReference type="ARBA" id="ARBA00023125"/>
    </source>
</evidence>
<evidence type="ECO:0000256" key="3">
    <source>
        <dbReference type="ARBA" id="ARBA00023015"/>
    </source>
</evidence>
<dbReference type="SUPFAM" id="SSF55781">
    <property type="entry name" value="GAF domain-like"/>
    <property type="match status" value="1"/>
</dbReference>
<proteinExistence type="predicted"/>
<dbReference type="FunFam" id="3.40.50.300:FF:000006">
    <property type="entry name" value="DNA-binding transcriptional regulator NtrC"/>
    <property type="match status" value="1"/>
</dbReference>
<gene>
    <name evidence="8" type="ORF">AMJ52_03130</name>
</gene>
<keyword evidence="1" id="KW-0547">Nucleotide-binding</keyword>
<dbReference type="InterPro" id="IPR027417">
    <property type="entry name" value="P-loop_NTPase"/>
</dbReference>
<dbReference type="Proteomes" id="UP000051012">
    <property type="component" value="Unassembled WGS sequence"/>
</dbReference>
<keyword evidence="2" id="KW-0067">ATP-binding</keyword>
<evidence type="ECO:0000313" key="8">
    <source>
        <dbReference type="EMBL" id="KPJ73808.1"/>
    </source>
</evidence>
<evidence type="ECO:0000256" key="6">
    <source>
        <dbReference type="ARBA" id="ARBA00023163"/>
    </source>
</evidence>
<organism evidence="8 9">
    <name type="scientific">candidate division TA06 bacterium DG_78</name>
    <dbReference type="NCBI Taxonomy" id="1703772"/>
    <lineage>
        <taxon>Bacteria</taxon>
        <taxon>Bacteria division TA06</taxon>
    </lineage>
</organism>
<dbReference type="PANTHER" id="PTHR32071">
    <property type="entry name" value="TRANSCRIPTIONAL REGULATORY PROTEIN"/>
    <property type="match status" value="1"/>
</dbReference>
<dbReference type="AlphaFoldDB" id="A0A0S7YGK9"/>
<dbReference type="Gene3D" id="3.40.50.300">
    <property type="entry name" value="P-loop containing nucleotide triphosphate hydrolases"/>
    <property type="match status" value="1"/>
</dbReference>